<evidence type="ECO:0000259" key="2">
    <source>
        <dbReference type="Pfam" id="PF00156"/>
    </source>
</evidence>
<comment type="similarity">
    <text evidence="1">Belongs to the ComF/GntX family.</text>
</comment>
<protein>
    <recommendedName>
        <fullName evidence="2">Phosphoribosyltransferase domain-containing protein</fullName>
    </recommendedName>
</protein>
<gene>
    <name evidence="3" type="ORF">DDT42_01128</name>
</gene>
<sequence>MPVSKLLSSFLKELKELILPSQCLVCNVYSQGYLCPSCQQIYKEMISPMYEYNLKVHSLFQYQGKVREILHRFKYDKFREAGLVLGSIMGGYYQDVLQEKYDLLVPVPLHKDELKERGFNQSEILARGFISVFPQNLSLPTLVKVKKTRRQVNLNLTERRENLKNAFSVPYSLKGNTVLIIDDVFTTGETFKACKSALLKAGAREIQGITFCRQI</sequence>
<proteinExistence type="inferred from homology"/>
<dbReference type="SUPFAM" id="SSF53271">
    <property type="entry name" value="PRTase-like"/>
    <property type="match status" value="1"/>
</dbReference>
<dbReference type="AlphaFoldDB" id="A0A9E2F765"/>
<dbReference type="InterPro" id="IPR029057">
    <property type="entry name" value="PRTase-like"/>
</dbReference>
<organism evidence="3 4">
    <name type="scientific">Psychracetigena formicireducens</name>
    <dbReference type="NCBI Taxonomy" id="2986056"/>
    <lineage>
        <taxon>Bacteria</taxon>
        <taxon>Bacillati</taxon>
        <taxon>Candidatus Lithacetigenota</taxon>
        <taxon>Candidatus Psychracetigena</taxon>
    </lineage>
</organism>
<reference evidence="3 4" key="1">
    <citation type="journal article" date="2021" name="bioRxiv">
        <title>Unique metabolic strategies in Hadean analogues reveal hints for primordial physiology.</title>
        <authorList>
            <person name="Nobu M.K."/>
            <person name="Nakai R."/>
            <person name="Tamazawa S."/>
            <person name="Mori H."/>
            <person name="Toyoda A."/>
            <person name="Ijiri A."/>
            <person name="Suzuki S."/>
            <person name="Kurokawa K."/>
            <person name="Kamagata Y."/>
            <person name="Tamaki H."/>
        </authorList>
    </citation>
    <scope>NUCLEOTIDE SEQUENCE [LARGE SCALE GENOMIC DNA]</scope>
    <source>
        <strain evidence="3">BS525</strain>
    </source>
</reference>
<dbReference type="PANTHER" id="PTHR47505">
    <property type="entry name" value="DNA UTILIZATION PROTEIN YHGH"/>
    <property type="match status" value="1"/>
</dbReference>
<evidence type="ECO:0000313" key="3">
    <source>
        <dbReference type="EMBL" id="MBT9145258.1"/>
    </source>
</evidence>
<dbReference type="EMBL" id="QLTW01000067">
    <property type="protein sequence ID" value="MBT9145258.1"/>
    <property type="molecule type" value="Genomic_DNA"/>
</dbReference>
<dbReference type="PANTHER" id="PTHR47505:SF1">
    <property type="entry name" value="DNA UTILIZATION PROTEIN YHGH"/>
    <property type="match status" value="1"/>
</dbReference>
<evidence type="ECO:0000313" key="4">
    <source>
        <dbReference type="Proteomes" id="UP000811545"/>
    </source>
</evidence>
<dbReference type="Proteomes" id="UP000811545">
    <property type="component" value="Unassembled WGS sequence"/>
</dbReference>
<dbReference type="Pfam" id="PF00156">
    <property type="entry name" value="Pribosyltran"/>
    <property type="match status" value="1"/>
</dbReference>
<accession>A0A9E2F765</accession>
<dbReference type="CDD" id="cd06223">
    <property type="entry name" value="PRTases_typeI"/>
    <property type="match status" value="1"/>
</dbReference>
<evidence type="ECO:0000256" key="1">
    <source>
        <dbReference type="ARBA" id="ARBA00008007"/>
    </source>
</evidence>
<feature type="domain" description="Phosphoribosyltransferase" evidence="2">
    <location>
        <begin position="125"/>
        <end position="213"/>
    </location>
</feature>
<dbReference type="Gene3D" id="3.40.50.2020">
    <property type="match status" value="1"/>
</dbReference>
<comment type="caution">
    <text evidence="3">The sequence shown here is derived from an EMBL/GenBank/DDBJ whole genome shotgun (WGS) entry which is preliminary data.</text>
</comment>
<dbReference type="InterPro" id="IPR051910">
    <property type="entry name" value="ComF/GntX_DNA_util-trans"/>
</dbReference>
<name>A0A9E2F765_PSYF1</name>
<dbReference type="InterPro" id="IPR000836">
    <property type="entry name" value="PRTase_dom"/>
</dbReference>